<name>A0A485KZH8_9STRA</name>
<evidence type="ECO:0000313" key="2">
    <source>
        <dbReference type="EMBL" id="KAF0696050.1"/>
    </source>
</evidence>
<evidence type="ECO:0000313" key="4">
    <source>
        <dbReference type="Proteomes" id="UP000332933"/>
    </source>
</evidence>
<dbReference type="EMBL" id="VJMH01005435">
    <property type="protein sequence ID" value="KAF0696050.1"/>
    <property type="molecule type" value="Genomic_DNA"/>
</dbReference>
<gene>
    <name evidence="3" type="primary">Aste57867_13163</name>
    <name evidence="2" type="ORF">As57867_013114</name>
    <name evidence="3" type="ORF">ASTE57867_13163</name>
</gene>
<proteinExistence type="predicted"/>
<reference evidence="3 4" key="1">
    <citation type="submission" date="2019-03" db="EMBL/GenBank/DDBJ databases">
        <authorList>
            <person name="Gaulin E."/>
            <person name="Dumas B."/>
        </authorList>
    </citation>
    <scope>NUCLEOTIDE SEQUENCE [LARGE SCALE GENOMIC DNA]</scope>
    <source>
        <strain evidence="3">CBS 568.67</strain>
    </source>
</reference>
<protein>
    <submittedName>
        <fullName evidence="3">Aste57867_13163 protein</fullName>
    </submittedName>
</protein>
<dbReference type="EMBL" id="CAADRA010005456">
    <property type="protein sequence ID" value="VFT90004.1"/>
    <property type="molecule type" value="Genomic_DNA"/>
</dbReference>
<accession>A0A485KZH8</accession>
<evidence type="ECO:0000256" key="1">
    <source>
        <dbReference type="SAM" id="MobiDB-lite"/>
    </source>
</evidence>
<dbReference type="AlphaFoldDB" id="A0A485KZH8"/>
<organism evidence="3 4">
    <name type="scientific">Aphanomyces stellatus</name>
    <dbReference type="NCBI Taxonomy" id="120398"/>
    <lineage>
        <taxon>Eukaryota</taxon>
        <taxon>Sar</taxon>
        <taxon>Stramenopiles</taxon>
        <taxon>Oomycota</taxon>
        <taxon>Saprolegniomycetes</taxon>
        <taxon>Saprolegniales</taxon>
        <taxon>Verrucalvaceae</taxon>
        <taxon>Aphanomyces</taxon>
    </lineage>
</organism>
<feature type="region of interest" description="Disordered" evidence="1">
    <location>
        <begin position="213"/>
        <end position="241"/>
    </location>
</feature>
<keyword evidence="4" id="KW-1185">Reference proteome</keyword>
<dbReference type="Proteomes" id="UP000332933">
    <property type="component" value="Unassembled WGS sequence"/>
</dbReference>
<sequence>MRREGVVYSEQRRQHIATNRTVHKCRCMQRPEDYKFVVETNDAKQAKEDEKNAAELLVHAWQSKEIAVVLPSDLETVGLYSVDAVADMDATHLDFVERQSNHHDDATRDAAQRLATKYKKMEDERKAMQTLGLGAHRHRDSLTKMERRRVEQLATTPPAYSRSDVLFRITFVNVTAEIAPKLELELRGCETYGLCTHTTCKCRECTTSVRSRWRYSKDDEEDEDNTNESDDEGDEDVMSQSPSKIHISLFDFVDAAMTRMAQSGAATDDEYDMCALQSDDEGMSSTCAE</sequence>
<feature type="compositionally biased region" description="Acidic residues" evidence="1">
    <location>
        <begin position="218"/>
        <end position="237"/>
    </location>
</feature>
<evidence type="ECO:0000313" key="3">
    <source>
        <dbReference type="EMBL" id="VFT90004.1"/>
    </source>
</evidence>
<reference evidence="2" key="2">
    <citation type="submission" date="2019-06" db="EMBL/GenBank/DDBJ databases">
        <title>Genomics analysis of Aphanomyces spp. identifies a new class of oomycete effector associated with host adaptation.</title>
        <authorList>
            <person name="Gaulin E."/>
        </authorList>
    </citation>
    <scope>NUCLEOTIDE SEQUENCE</scope>
    <source>
        <strain evidence="2">CBS 578.67</strain>
    </source>
</reference>